<dbReference type="PANTHER" id="PTHR12110">
    <property type="entry name" value="HYDROXYPYRUVATE ISOMERASE"/>
    <property type="match status" value="1"/>
</dbReference>
<evidence type="ECO:0000259" key="1">
    <source>
        <dbReference type="Pfam" id="PF01261"/>
    </source>
</evidence>
<keyword evidence="3" id="KW-1185">Reference proteome</keyword>
<dbReference type="Proteomes" id="UP000429958">
    <property type="component" value="Unassembled WGS sequence"/>
</dbReference>
<evidence type="ECO:0000313" key="2">
    <source>
        <dbReference type="EMBL" id="MSS35902.1"/>
    </source>
</evidence>
<proteinExistence type="predicted"/>
<dbReference type="InterPro" id="IPR013022">
    <property type="entry name" value="Xyl_isomerase-like_TIM-brl"/>
</dbReference>
<sequence>MRFATRINSFLRDGQSLKAALNEIGSVTGLDFVDLNYPEHMRGITASEMKEMLDVSGLKLNAVNLRFRDEYLHGIFSSSRADVREKAVNLCQEAAEWCTLLGGTQIIVWLGFDGYDYSFQCNYEAAWERLADCFARVCHRADCRVSIEYKPYEERAFALLESWGSAWQMVQAVGCSNLGITLDFCHMLMKKENPAFAAALLLEKGKLYGIHLNDGEGSCDDGLMVGSVNFWKLLELYYYLMKYRYEGVIYFDTFPKRENAVRECRMNIQICAKIEALIGTIGLSNIQNTIEQNDGIAVMEMLYGLA</sequence>
<comment type="caution">
    <text evidence="2">The sequence shown here is derived from an EMBL/GenBank/DDBJ whole genome shotgun (WGS) entry which is preliminary data.</text>
</comment>
<dbReference type="AlphaFoldDB" id="A0A7X2TBK6"/>
<dbReference type="Pfam" id="PF01261">
    <property type="entry name" value="AP_endonuc_2"/>
    <property type="match status" value="1"/>
</dbReference>
<dbReference type="RefSeq" id="WP_154471298.1">
    <property type="nucleotide sequence ID" value="NZ_DBEWUL010000141.1"/>
</dbReference>
<protein>
    <submittedName>
        <fullName evidence="2">TIM barrel protein</fullName>
    </submittedName>
</protein>
<evidence type="ECO:0000313" key="3">
    <source>
        <dbReference type="Proteomes" id="UP000429958"/>
    </source>
</evidence>
<name>A0A7X2TBK6_9CLOT</name>
<dbReference type="SUPFAM" id="SSF51658">
    <property type="entry name" value="Xylose isomerase-like"/>
    <property type="match status" value="1"/>
</dbReference>
<dbReference type="InterPro" id="IPR050312">
    <property type="entry name" value="IolE/XylAMocC-like"/>
</dbReference>
<dbReference type="EMBL" id="VUMD01000003">
    <property type="protein sequence ID" value="MSS35902.1"/>
    <property type="molecule type" value="Genomic_DNA"/>
</dbReference>
<dbReference type="InterPro" id="IPR036237">
    <property type="entry name" value="Xyl_isomerase-like_sf"/>
</dbReference>
<dbReference type="Gene3D" id="3.20.20.150">
    <property type="entry name" value="Divalent-metal-dependent TIM barrel enzymes"/>
    <property type="match status" value="1"/>
</dbReference>
<gene>
    <name evidence="2" type="ORF">FYJ39_04700</name>
</gene>
<organism evidence="2 3">
    <name type="scientific">Clostridium porci</name>
    <dbReference type="NCBI Taxonomy" id="2605778"/>
    <lineage>
        <taxon>Bacteria</taxon>
        <taxon>Bacillati</taxon>
        <taxon>Bacillota</taxon>
        <taxon>Clostridia</taxon>
        <taxon>Eubacteriales</taxon>
        <taxon>Clostridiaceae</taxon>
        <taxon>Clostridium</taxon>
    </lineage>
</organism>
<reference evidence="2 3" key="1">
    <citation type="submission" date="2019-08" db="EMBL/GenBank/DDBJ databases">
        <title>In-depth cultivation of the pig gut microbiome towards novel bacterial diversity and tailored functional studies.</title>
        <authorList>
            <person name="Wylensek D."/>
            <person name="Hitch T.C.A."/>
            <person name="Clavel T."/>
        </authorList>
    </citation>
    <scope>NUCLEOTIDE SEQUENCE [LARGE SCALE GENOMIC DNA]</scope>
    <source>
        <strain evidence="2 3">WCA-389-WT-23D1</strain>
    </source>
</reference>
<accession>A0A7X2TBK6</accession>
<feature type="domain" description="Xylose isomerase-like TIM barrel" evidence="1">
    <location>
        <begin position="29"/>
        <end position="264"/>
    </location>
</feature>